<comment type="similarity">
    <text evidence="2">Belongs to the SKAP family.</text>
</comment>
<organism evidence="10 11">
    <name type="scientific">Limulus polyphemus</name>
    <name type="common">Atlantic horseshoe crab</name>
    <dbReference type="NCBI Taxonomy" id="6850"/>
    <lineage>
        <taxon>Eukaryota</taxon>
        <taxon>Metazoa</taxon>
        <taxon>Ecdysozoa</taxon>
        <taxon>Arthropoda</taxon>
        <taxon>Chelicerata</taxon>
        <taxon>Merostomata</taxon>
        <taxon>Xiphosura</taxon>
        <taxon>Limulidae</taxon>
        <taxon>Limulus</taxon>
    </lineage>
</organism>
<dbReference type="PANTHER" id="PTHR15129:SF0">
    <property type="entry name" value="SH3 DOMAIN-CONTAINING PROTEIN"/>
    <property type="match status" value="1"/>
</dbReference>
<dbReference type="InterPro" id="IPR037781">
    <property type="entry name" value="SKAP_fam"/>
</dbReference>
<evidence type="ECO:0000259" key="9">
    <source>
        <dbReference type="PROSITE" id="PS50003"/>
    </source>
</evidence>
<keyword evidence="5" id="KW-0597">Phosphoprotein</keyword>
<feature type="compositionally biased region" description="Low complexity" evidence="7">
    <location>
        <begin position="309"/>
        <end position="320"/>
    </location>
</feature>
<reference evidence="11" key="1">
    <citation type="submission" date="2025-08" db="UniProtKB">
        <authorList>
            <consortium name="RefSeq"/>
        </authorList>
    </citation>
    <scope>IDENTIFICATION</scope>
    <source>
        <tissue evidence="11">Muscle</tissue>
    </source>
</reference>
<proteinExistence type="inferred from homology"/>
<dbReference type="Pfam" id="PF00018">
    <property type="entry name" value="SH3_1"/>
    <property type="match status" value="1"/>
</dbReference>
<feature type="compositionally biased region" description="Acidic residues" evidence="7">
    <location>
        <begin position="357"/>
        <end position="368"/>
    </location>
</feature>
<name>A0ABM1C5U6_LIMPO</name>
<feature type="compositionally biased region" description="Polar residues" evidence="7">
    <location>
        <begin position="59"/>
        <end position="81"/>
    </location>
</feature>
<dbReference type="SMART" id="SM00233">
    <property type="entry name" value="PH"/>
    <property type="match status" value="1"/>
</dbReference>
<dbReference type="InterPro" id="IPR011993">
    <property type="entry name" value="PH-like_dom_sf"/>
</dbReference>
<comment type="subcellular location">
    <subcellularLocation>
        <location evidence="1">Cytoplasm</location>
    </subcellularLocation>
</comment>
<feature type="domain" description="SH3" evidence="8">
    <location>
        <begin position="392"/>
        <end position="453"/>
    </location>
</feature>
<dbReference type="InterPro" id="IPR036028">
    <property type="entry name" value="SH3-like_dom_sf"/>
</dbReference>
<dbReference type="SMART" id="SM00326">
    <property type="entry name" value="SH3"/>
    <property type="match status" value="1"/>
</dbReference>
<dbReference type="GeneID" id="106478733"/>
<keyword evidence="10" id="KW-1185">Reference proteome</keyword>
<feature type="domain" description="PH" evidence="9">
    <location>
        <begin position="174"/>
        <end position="279"/>
    </location>
</feature>
<dbReference type="Pfam" id="PF00169">
    <property type="entry name" value="PH"/>
    <property type="match status" value="1"/>
</dbReference>
<evidence type="ECO:0000256" key="3">
    <source>
        <dbReference type="ARBA" id="ARBA00022443"/>
    </source>
</evidence>
<evidence type="ECO:0000256" key="4">
    <source>
        <dbReference type="ARBA" id="ARBA00022490"/>
    </source>
</evidence>
<dbReference type="PROSITE" id="PS50003">
    <property type="entry name" value="PH_DOMAIN"/>
    <property type="match status" value="1"/>
</dbReference>
<dbReference type="InterPro" id="IPR001452">
    <property type="entry name" value="SH3_domain"/>
</dbReference>
<feature type="region of interest" description="Disordered" evidence="7">
    <location>
        <begin position="282"/>
        <end position="323"/>
    </location>
</feature>
<feature type="region of interest" description="Disordered" evidence="7">
    <location>
        <begin position="346"/>
        <end position="368"/>
    </location>
</feature>
<dbReference type="Gene3D" id="2.30.29.30">
    <property type="entry name" value="Pleckstrin-homology domain (PH domain)/Phosphotyrosine-binding domain (PTB)"/>
    <property type="match status" value="1"/>
</dbReference>
<keyword evidence="3 6" id="KW-0728">SH3 domain</keyword>
<evidence type="ECO:0000256" key="6">
    <source>
        <dbReference type="PROSITE-ProRule" id="PRU00192"/>
    </source>
</evidence>
<dbReference type="Proteomes" id="UP000694941">
    <property type="component" value="Unplaced"/>
</dbReference>
<gene>
    <name evidence="11" type="primary">LOC106478733</name>
</gene>
<sequence length="456" mass="51055">MSKFHETVREVLEDVQVFLLTTLNAELLSTQALAHKERILIKLHHLQQEYPQLQLSPLQDSTVSTSSSPIRKCSVSSIGSRSESKQSRQSVRPPSSSPPYVDMQMSGSAMSPVESVSNTEYIYSQDCQEKYEHCEADRSTISFEQASVEKKFSGELEDLLQEGVPAVPAVELSRAEKCGFLEKKGKERLGGLLNPLQRRWCAIRDGILYYYERPTDRRQKGQIFLLGYEANPAPTAIKDISRKDVCFELVCPGKRTFQFCAVTRKDMNQWIAAIERNNIVSPKLESSGGGDAVDSLKLQPPCGGMDTASLTTQQTSTSSLDDGQISVAHQENSSEEEDIYEVVEGEGGTSHRPVEEPLYDEGESGLAGDDEDELYTDAESSITNHVMDAEIVPEDWYVGLWDCTTVEENELSFLRGDLIRIISKEYDNFSWWIGELDGKIGLVPKSFLMEAYELEQ</sequence>
<dbReference type="Gene3D" id="6.10.250.220">
    <property type="match status" value="1"/>
</dbReference>
<evidence type="ECO:0000313" key="11">
    <source>
        <dbReference type="RefSeq" id="XP_013794747.1"/>
    </source>
</evidence>
<evidence type="ECO:0000256" key="1">
    <source>
        <dbReference type="ARBA" id="ARBA00004496"/>
    </source>
</evidence>
<dbReference type="InterPro" id="IPR001849">
    <property type="entry name" value="PH_domain"/>
</dbReference>
<evidence type="ECO:0000256" key="5">
    <source>
        <dbReference type="ARBA" id="ARBA00022553"/>
    </source>
</evidence>
<dbReference type="RefSeq" id="XP_013794747.1">
    <property type="nucleotide sequence ID" value="XM_013939293.2"/>
</dbReference>
<dbReference type="PANTHER" id="PTHR15129">
    <property type="entry name" value="SRC-ASSOCIATED ADAPTOR PROTEIN"/>
    <property type="match status" value="1"/>
</dbReference>
<evidence type="ECO:0000313" key="10">
    <source>
        <dbReference type="Proteomes" id="UP000694941"/>
    </source>
</evidence>
<protein>
    <submittedName>
        <fullName evidence="11">Src kinase-associated phosphoprotein 2-like</fullName>
    </submittedName>
</protein>
<evidence type="ECO:0000256" key="2">
    <source>
        <dbReference type="ARBA" id="ARBA00005864"/>
    </source>
</evidence>
<dbReference type="Gene3D" id="2.30.30.40">
    <property type="entry name" value="SH3 Domains"/>
    <property type="match status" value="1"/>
</dbReference>
<accession>A0ABM1C5U6</accession>
<dbReference type="SUPFAM" id="SSF50729">
    <property type="entry name" value="PH domain-like"/>
    <property type="match status" value="1"/>
</dbReference>
<feature type="region of interest" description="Disordered" evidence="7">
    <location>
        <begin position="59"/>
        <end position="109"/>
    </location>
</feature>
<dbReference type="PROSITE" id="PS50002">
    <property type="entry name" value="SH3"/>
    <property type="match status" value="1"/>
</dbReference>
<dbReference type="SUPFAM" id="SSF50044">
    <property type="entry name" value="SH3-domain"/>
    <property type="match status" value="1"/>
</dbReference>
<evidence type="ECO:0000256" key="7">
    <source>
        <dbReference type="SAM" id="MobiDB-lite"/>
    </source>
</evidence>
<keyword evidence="4" id="KW-0963">Cytoplasm</keyword>
<evidence type="ECO:0000259" key="8">
    <source>
        <dbReference type="PROSITE" id="PS50002"/>
    </source>
</evidence>